<dbReference type="Proteomes" id="UP000076532">
    <property type="component" value="Unassembled WGS sequence"/>
</dbReference>
<evidence type="ECO:0008006" key="3">
    <source>
        <dbReference type="Google" id="ProtNLM"/>
    </source>
</evidence>
<dbReference type="STRING" id="436010.A0A166RF48"/>
<proteinExistence type="predicted"/>
<dbReference type="AlphaFoldDB" id="A0A166RF48"/>
<name>A0A166RF48_9AGAM</name>
<gene>
    <name evidence="1" type="ORF">FIBSPDRAFT_908676</name>
</gene>
<reference evidence="1 2" key="1">
    <citation type="journal article" date="2016" name="Mol. Biol. Evol.">
        <title>Comparative Genomics of Early-Diverging Mushroom-Forming Fungi Provides Insights into the Origins of Lignocellulose Decay Capabilities.</title>
        <authorList>
            <person name="Nagy L.G."/>
            <person name="Riley R."/>
            <person name="Tritt A."/>
            <person name="Adam C."/>
            <person name="Daum C."/>
            <person name="Floudas D."/>
            <person name="Sun H."/>
            <person name="Yadav J.S."/>
            <person name="Pangilinan J."/>
            <person name="Larsson K.H."/>
            <person name="Matsuura K."/>
            <person name="Barry K."/>
            <person name="Labutti K."/>
            <person name="Kuo R."/>
            <person name="Ohm R.A."/>
            <person name="Bhattacharya S.S."/>
            <person name="Shirouzu T."/>
            <person name="Yoshinaga Y."/>
            <person name="Martin F.M."/>
            <person name="Grigoriev I.V."/>
            <person name="Hibbett D.S."/>
        </authorList>
    </citation>
    <scope>NUCLEOTIDE SEQUENCE [LARGE SCALE GENOMIC DNA]</scope>
    <source>
        <strain evidence="1 2">CBS 109695</strain>
    </source>
</reference>
<sequence length="208" mass="23087">MAMWLKGFDHICPRPIEVVVCINGHNCCALLDLGSLSDFMSTTICDQLHMCKEQLKESIPLQLACSGSSSKIHARATAKLEYQDISEDCVFDVCNLESYDLILGTPFMFQHMILLGLNPTQVIINSVDSVPIRGVQTVRLEANTAGTSPEINLDYAIPICKEAADTLSPPFRAKGLDHEINLIDPDLRYVGRHTRCPEGLCPAWNQKR</sequence>
<dbReference type="OrthoDB" id="1750432at2759"/>
<accession>A0A166RF48</accession>
<evidence type="ECO:0000313" key="1">
    <source>
        <dbReference type="EMBL" id="KZP28203.1"/>
    </source>
</evidence>
<evidence type="ECO:0000313" key="2">
    <source>
        <dbReference type="Proteomes" id="UP000076532"/>
    </source>
</evidence>
<organism evidence="1 2">
    <name type="scientific">Athelia psychrophila</name>
    <dbReference type="NCBI Taxonomy" id="1759441"/>
    <lineage>
        <taxon>Eukaryota</taxon>
        <taxon>Fungi</taxon>
        <taxon>Dikarya</taxon>
        <taxon>Basidiomycota</taxon>
        <taxon>Agaricomycotina</taxon>
        <taxon>Agaricomycetes</taxon>
        <taxon>Agaricomycetidae</taxon>
        <taxon>Atheliales</taxon>
        <taxon>Atheliaceae</taxon>
        <taxon>Athelia</taxon>
    </lineage>
</organism>
<protein>
    <recommendedName>
        <fullName evidence="3">Aspartic peptidase DDI1-type domain-containing protein</fullName>
    </recommendedName>
</protein>
<dbReference type="InterPro" id="IPR021109">
    <property type="entry name" value="Peptidase_aspartic_dom_sf"/>
</dbReference>
<dbReference type="Gene3D" id="2.40.70.10">
    <property type="entry name" value="Acid Proteases"/>
    <property type="match status" value="1"/>
</dbReference>
<dbReference type="EMBL" id="KV417504">
    <property type="protein sequence ID" value="KZP28203.1"/>
    <property type="molecule type" value="Genomic_DNA"/>
</dbReference>
<keyword evidence="2" id="KW-1185">Reference proteome</keyword>
<dbReference type="CDD" id="cd00303">
    <property type="entry name" value="retropepsin_like"/>
    <property type="match status" value="1"/>
</dbReference>